<sequence length="155" mass="18089">MNHAERYLSLVEKTKGKKLYSEYQAAFYLLSSTQELYDLALPQVSPVGIAFSAINRKIKNLEESQAMIVSIAQNLFKYETKTNISPFEISRLGYPYMELVCNGIFIASGEAKVRTRVNDQELELYLDTSSYERTKRLQKQLFRMMENQEMEDMER</sequence>
<dbReference type="AlphaFoldDB" id="A0A3E3DGB4"/>
<dbReference type="Proteomes" id="UP000261023">
    <property type="component" value="Unassembled WGS sequence"/>
</dbReference>
<gene>
    <name evidence="1" type="ORF">DWX31_22705</name>
</gene>
<dbReference type="EMBL" id="QTJW01000017">
    <property type="protein sequence ID" value="RGD68327.1"/>
    <property type="molecule type" value="Genomic_DNA"/>
</dbReference>
<protein>
    <submittedName>
        <fullName evidence="1">Uncharacterized protein</fullName>
    </submittedName>
</protein>
<reference evidence="1 2" key="1">
    <citation type="submission" date="2018-08" db="EMBL/GenBank/DDBJ databases">
        <title>A genome reference for cultivated species of the human gut microbiota.</title>
        <authorList>
            <person name="Zou Y."/>
            <person name="Xue W."/>
            <person name="Luo G."/>
        </authorList>
    </citation>
    <scope>NUCLEOTIDE SEQUENCE [LARGE SCALE GENOMIC DNA]</scope>
    <source>
        <strain evidence="1 2">AF19-13AC</strain>
    </source>
</reference>
<name>A0A3E3DGB4_9FIRM</name>
<evidence type="ECO:0000313" key="2">
    <source>
        <dbReference type="Proteomes" id="UP000261023"/>
    </source>
</evidence>
<organism evidence="1 2">
    <name type="scientific">Hungatella hathewayi</name>
    <dbReference type="NCBI Taxonomy" id="154046"/>
    <lineage>
        <taxon>Bacteria</taxon>
        <taxon>Bacillati</taxon>
        <taxon>Bacillota</taxon>
        <taxon>Clostridia</taxon>
        <taxon>Lachnospirales</taxon>
        <taxon>Lachnospiraceae</taxon>
        <taxon>Hungatella</taxon>
    </lineage>
</organism>
<comment type="caution">
    <text evidence="1">The sequence shown here is derived from an EMBL/GenBank/DDBJ whole genome shotgun (WGS) entry which is preliminary data.</text>
</comment>
<dbReference type="OrthoDB" id="1957918at2"/>
<proteinExistence type="predicted"/>
<evidence type="ECO:0000313" key="1">
    <source>
        <dbReference type="EMBL" id="RGD68327.1"/>
    </source>
</evidence>
<accession>A0A3E3DGB4</accession>
<dbReference type="RefSeq" id="WP_025530189.1">
    <property type="nucleotide sequence ID" value="NZ_QTJW01000017.1"/>
</dbReference>